<keyword evidence="1" id="KW-0472">Membrane</keyword>
<keyword evidence="1" id="KW-1133">Transmembrane helix</keyword>
<evidence type="ECO:0000313" key="3">
    <source>
        <dbReference type="Proteomes" id="UP000002316"/>
    </source>
</evidence>
<accession>D0A7B8</accession>
<dbReference type="EMBL" id="FN554974">
    <property type="protein sequence ID" value="CBH17569.1"/>
    <property type="molecule type" value="Genomic_DNA"/>
</dbReference>
<protein>
    <submittedName>
        <fullName evidence="2">Uncharacterized protein</fullName>
    </submittedName>
</protein>
<organism evidence="2 3">
    <name type="scientific">Trypanosoma brucei gambiense (strain MHOM/CI/86/DAL972)</name>
    <dbReference type="NCBI Taxonomy" id="679716"/>
    <lineage>
        <taxon>Eukaryota</taxon>
        <taxon>Discoba</taxon>
        <taxon>Euglenozoa</taxon>
        <taxon>Kinetoplastea</taxon>
        <taxon>Metakinetoplastina</taxon>
        <taxon>Trypanosomatida</taxon>
        <taxon>Trypanosomatidae</taxon>
        <taxon>Trypanosoma</taxon>
    </lineage>
</organism>
<feature type="transmembrane region" description="Helical" evidence="1">
    <location>
        <begin position="15"/>
        <end position="35"/>
    </location>
</feature>
<name>D0A7B8_TRYB9</name>
<dbReference type="Proteomes" id="UP000002316">
    <property type="component" value="Chromosome 11"/>
</dbReference>
<evidence type="ECO:0000313" key="2">
    <source>
        <dbReference type="EMBL" id="CBH17569.1"/>
    </source>
</evidence>
<keyword evidence="1" id="KW-0812">Transmembrane</keyword>
<proteinExistence type="predicted"/>
<dbReference type="RefSeq" id="XP_011779833.1">
    <property type="nucleotide sequence ID" value="XM_011781531.1"/>
</dbReference>
<dbReference type="AlphaFoldDB" id="D0A7B8"/>
<reference evidence="3" key="1">
    <citation type="journal article" date="2010" name="PLoS Negl. Trop. Dis.">
        <title>The genome sequence of Trypanosoma brucei gambiense, causative agent of chronic human african trypanosomiasis.</title>
        <authorList>
            <person name="Jackson A.P."/>
            <person name="Sanders M."/>
            <person name="Berry A."/>
            <person name="McQuillan J."/>
            <person name="Aslett M.A."/>
            <person name="Quail M.A."/>
            <person name="Chukualim B."/>
            <person name="Capewell P."/>
            <person name="MacLeod A."/>
            <person name="Melville S.E."/>
            <person name="Gibson W."/>
            <person name="Barry J.D."/>
            <person name="Berriman M."/>
            <person name="Hertz-Fowler C."/>
        </authorList>
    </citation>
    <scope>NUCLEOTIDE SEQUENCE [LARGE SCALE GENOMIC DNA]</scope>
    <source>
        <strain evidence="3">MHOM/CI/86/DAL972</strain>
    </source>
</reference>
<gene>
    <name evidence="2" type="ORF">TbgDal_XI6870</name>
</gene>
<dbReference type="KEGG" id="tbg:TbgDal_XI6870"/>
<sequence>MCVPFWFFPNTYPPFLSLPLLVVVAVFLGVIFIPWSDCARCFPFIHLFSFCVVASFLFTLFVFDMIAHISSAALCSTPFVFFLLSSFLSSSHCPLLFSKKKESGSGIWSGIELS</sequence>
<evidence type="ECO:0000256" key="1">
    <source>
        <dbReference type="SAM" id="Phobius"/>
    </source>
</evidence>
<feature type="transmembrane region" description="Helical" evidence="1">
    <location>
        <begin position="47"/>
        <end position="67"/>
    </location>
</feature>
<dbReference type="GeneID" id="23867704"/>